<dbReference type="PANTHER" id="PTHR46503">
    <property type="entry name" value="INTER-ALPHA-TRYPSIN INHIBITOR HEAVY CHAIN-LIKE PROTEIN"/>
    <property type="match status" value="1"/>
</dbReference>
<evidence type="ECO:0000256" key="1">
    <source>
        <dbReference type="SAM" id="MobiDB-lite"/>
    </source>
</evidence>
<accession>A0ABC9G1H2</accession>
<keyword evidence="4" id="KW-1185">Reference proteome</keyword>
<reference evidence="4" key="1">
    <citation type="submission" date="2024-06" db="EMBL/GenBank/DDBJ databases">
        <authorList>
            <person name="Ryan C."/>
        </authorList>
    </citation>
    <scope>NUCLEOTIDE SEQUENCE [LARGE SCALE GENOMIC DNA]</scope>
</reference>
<evidence type="ECO:0000259" key="2">
    <source>
        <dbReference type="PROSITE" id="PS50234"/>
    </source>
</evidence>
<evidence type="ECO:0000313" key="4">
    <source>
        <dbReference type="Proteomes" id="UP001497457"/>
    </source>
</evidence>
<organism evidence="3 4">
    <name type="scientific">Urochloa decumbens</name>
    <dbReference type="NCBI Taxonomy" id="240449"/>
    <lineage>
        <taxon>Eukaryota</taxon>
        <taxon>Viridiplantae</taxon>
        <taxon>Streptophyta</taxon>
        <taxon>Embryophyta</taxon>
        <taxon>Tracheophyta</taxon>
        <taxon>Spermatophyta</taxon>
        <taxon>Magnoliopsida</taxon>
        <taxon>Liliopsida</taxon>
        <taxon>Poales</taxon>
        <taxon>Poaceae</taxon>
        <taxon>PACMAD clade</taxon>
        <taxon>Panicoideae</taxon>
        <taxon>Panicodae</taxon>
        <taxon>Paniceae</taxon>
        <taxon>Melinidinae</taxon>
        <taxon>Urochloa</taxon>
    </lineage>
</organism>
<dbReference type="InterPro" id="IPR036465">
    <property type="entry name" value="vWFA_dom_sf"/>
</dbReference>
<dbReference type="Gene3D" id="3.40.50.410">
    <property type="entry name" value="von Willebrand factor, type A domain"/>
    <property type="match status" value="1"/>
</dbReference>
<dbReference type="PANTHER" id="PTHR46503:SF6">
    <property type="entry name" value="INTER-ALPHA-TRYPSIN INHIBITOR HEAVY CHAIN-RELATED"/>
    <property type="match status" value="1"/>
</dbReference>
<dbReference type="CDD" id="cd01461">
    <property type="entry name" value="vWA_interalpha_trypsin_inhibitor"/>
    <property type="match status" value="1"/>
</dbReference>
<dbReference type="SMART" id="SM00327">
    <property type="entry name" value="VWA"/>
    <property type="match status" value="1"/>
</dbReference>
<protein>
    <recommendedName>
        <fullName evidence="2">VWFA domain-containing protein</fullName>
    </recommendedName>
</protein>
<dbReference type="InterPro" id="IPR002035">
    <property type="entry name" value="VWF_A"/>
</dbReference>
<feature type="region of interest" description="Disordered" evidence="1">
    <location>
        <begin position="21"/>
        <end position="46"/>
    </location>
</feature>
<name>A0ABC9G1H2_9POAL</name>
<sequence>MDEFARAVEDGLKLSKRLVLPGGVPPPRPPAGMERTVSAASAAGPDPRLLPTAPTAYAVVADPGAVDTPDVPSYQPYVYGRLDPPALIPLQMKEVDLAVDCTLDTAHVTLRARWWLHCITRSRECDVRIVVPMGEQGSILGAEVTIGRRSYNTQVIEVEDNTVENHGQIQSGGLLKPQLFFLTVPQVEGGADIYATFRWSQKLLYDNGRFSVDIPFRFPYFVNPLPKVFMKKEKIQLTVNSGFSKEVLLQGTSHPLKEKGRQGDKLSFMHEAVVENWSNKDFNFSYSVYSADLSGGVLVQPATLRDYDDRDSFCIFLLPGSGNRKVFRKAVVFIVDTSGSMQGKPLENVKNALSSALSELVQGDYFNIITFNDELHSFSSCLEQVNEKAIASATDWMNYFVAEGSTDIMHSLSEAMALLSSVHDALPQIYLMTDGSVDDEHNICQTMKTEIINRGSKSPRISTFGLGSHCNHYCLRMLASIGKGHYDAALETASIESRILKWFGRASSTIVANISIDAITHLDDFEVDSEYIPDISVKSPLCVSGKYHGKFPDTVIAKGYLADMKEISIELKVQHLKEIPLDKVLATQQINLLTSKAWLSADKQLERKVIKLSIQNSVPSEYTEMVLLQTNLDKVDAKQKVKQKLKGQKGPDETRIPLHCLKLGFGDKAATRENLTTGFGDVRPPEKNVIMRKASGCCSRLADCICCMCCIKACNRMNDQCAILMAQICAALSCLGCYAVAELGFRSWVFPF</sequence>
<reference evidence="3 4" key="2">
    <citation type="submission" date="2024-10" db="EMBL/GenBank/DDBJ databases">
        <authorList>
            <person name="Ryan C."/>
        </authorList>
    </citation>
    <scope>NUCLEOTIDE SEQUENCE [LARGE SCALE GENOMIC DNA]</scope>
</reference>
<dbReference type="Pfam" id="PF13768">
    <property type="entry name" value="VWA_3"/>
    <property type="match status" value="1"/>
</dbReference>
<dbReference type="SUPFAM" id="SSF53300">
    <property type="entry name" value="vWA-like"/>
    <property type="match status" value="1"/>
</dbReference>
<feature type="domain" description="VWFA" evidence="2">
    <location>
        <begin position="330"/>
        <end position="514"/>
    </location>
</feature>
<dbReference type="AlphaFoldDB" id="A0ABC9G1H2"/>
<dbReference type="EMBL" id="OZ075118">
    <property type="protein sequence ID" value="CAL5085586.1"/>
    <property type="molecule type" value="Genomic_DNA"/>
</dbReference>
<proteinExistence type="predicted"/>
<dbReference type="PROSITE" id="PS50234">
    <property type="entry name" value="VWFA"/>
    <property type="match status" value="1"/>
</dbReference>
<gene>
    <name evidence="3" type="ORF">URODEC1_LOCUS111137</name>
</gene>
<dbReference type="Proteomes" id="UP001497457">
    <property type="component" value="Chromosome 8b"/>
</dbReference>
<evidence type="ECO:0000313" key="3">
    <source>
        <dbReference type="EMBL" id="CAL5085586.1"/>
    </source>
</evidence>